<dbReference type="EMBL" id="MCGE01000052">
    <property type="protein sequence ID" value="ORZ04277.1"/>
    <property type="molecule type" value="Genomic_DNA"/>
</dbReference>
<dbReference type="SUPFAM" id="SSF53335">
    <property type="entry name" value="S-adenosyl-L-methionine-dependent methyltransferases"/>
    <property type="match status" value="1"/>
</dbReference>
<evidence type="ECO:0000256" key="1">
    <source>
        <dbReference type="SAM" id="MobiDB-lite"/>
    </source>
</evidence>
<dbReference type="PANTHER" id="PTHR43591">
    <property type="entry name" value="METHYLTRANSFERASE"/>
    <property type="match status" value="1"/>
</dbReference>
<dbReference type="PANTHER" id="PTHR43591:SF24">
    <property type="entry name" value="2-METHOXY-6-POLYPRENYL-1,4-BENZOQUINOL METHYLASE, MITOCHONDRIAL"/>
    <property type="match status" value="1"/>
</dbReference>
<dbReference type="Pfam" id="PF13649">
    <property type="entry name" value="Methyltransf_25"/>
    <property type="match status" value="1"/>
</dbReference>
<feature type="compositionally biased region" description="Polar residues" evidence="1">
    <location>
        <begin position="35"/>
        <end position="58"/>
    </location>
</feature>
<dbReference type="InterPro" id="IPR029063">
    <property type="entry name" value="SAM-dependent_MTases_sf"/>
</dbReference>
<reference evidence="3 4" key="1">
    <citation type="submission" date="2016-07" db="EMBL/GenBank/DDBJ databases">
        <title>Pervasive Adenine N6-methylation of Active Genes in Fungi.</title>
        <authorList>
            <consortium name="DOE Joint Genome Institute"/>
            <person name="Mondo S.J."/>
            <person name="Dannebaum R.O."/>
            <person name="Kuo R.C."/>
            <person name="Labutti K."/>
            <person name="Haridas S."/>
            <person name="Kuo A."/>
            <person name="Salamov A."/>
            <person name="Ahrendt S.R."/>
            <person name="Lipzen A."/>
            <person name="Sullivan W."/>
            <person name="Andreopoulos W.B."/>
            <person name="Clum A."/>
            <person name="Lindquist E."/>
            <person name="Daum C."/>
            <person name="Ramamoorthy G.K."/>
            <person name="Gryganskyi A."/>
            <person name="Culley D."/>
            <person name="Magnuson J.K."/>
            <person name="James T.Y."/>
            <person name="O'Malley M.A."/>
            <person name="Stajich J.E."/>
            <person name="Spatafora J.W."/>
            <person name="Visel A."/>
            <person name="Grigoriev I.V."/>
        </authorList>
    </citation>
    <scope>NUCLEOTIDE SEQUENCE [LARGE SCALE GENOMIC DNA]</scope>
    <source>
        <strain evidence="3 4">NRRL 1336</strain>
    </source>
</reference>
<proteinExistence type="predicted"/>
<feature type="region of interest" description="Disordered" evidence="1">
    <location>
        <begin position="1"/>
        <end position="58"/>
    </location>
</feature>
<evidence type="ECO:0000259" key="2">
    <source>
        <dbReference type="Pfam" id="PF13649"/>
    </source>
</evidence>
<evidence type="ECO:0000313" key="3">
    <source>
        <dbReference type="EMBL" id="ORZ04277.1"/>
    </source>
</evidence>
<dbReference type="Proteomes" id="UP000193560">
    <property type="component" value="Unassembled WGS sequence"/>
</dbReference>
<dbReference type="GO" id="GO:0032259">
    <property type="term" value="P:methylation"/>
    <property type="evidence" value="ECO:0007669"/>
    <property type="project" value="UniProtKB-KW"/>
</dbReference>
<keyword evidence="3" id="KW-0808">Transferase</keyword>
<organism evidence="3 4">
    <name type="scientific">Absidia repens</name>
    <dbReference type="NCBI Taxonomy" id="90262"/>
    <lineage>
        <taxon>Eukaryota</taxon>
        <taxon>Fungi</taxon>
        <taxon>Fungi incertae sedis</taxon>
        <taxon>Mucoromycota</taxon>
        <taxon>Mucoromycotina</taxon>
        <taxon>Mucoromycetes</taxon>
        <taxon>Mucorales</taxon>
        <taxon>Cunninghamellaceae</taxon>
        <taxon>Absidia</taxon>
    </lineage>
</organism>
<dbReference type="STRING" id="90262.A0A1X2HX04"/>
<keyword evidence="3" id="KW-0489">Methyltransferase</keyword>
<protein>
    <submittedName>
        <fullName evidence="3">S-adenosyl-L-methionine-dependent methyltransferase</fullName>
    </submittedName>
</protein>
<comment type="caution">
    <text evidence="3">The sequence shown here is derived from an EMBL/GenBank/DDBJ whole genome shotgun (WGS) entry which is preliminary data.</text>
</comment>
<accession>A0A1X2HX04</accession>
<feature type="compositionally biased region" description="Polar residues" evidence="1">
    <location>
        <begin position="18"/>
        <end position="28"/>
    </location>
</feature>
<keyword evidence="4" id="KW-1185">Reference proteome</keyword>
<dbReference type="InterPro" id="IPR041698">
    <property type="entry name" value="Methyltransf_25"/>
</dbReference>
<dbReference type="Gene3D" id="3.40.50.150">
    <property type="entry name" value="Vaccinia Virus protein VP39"/>
    <property type="match status" value="1"/>
</dbReference>
<dbReference type="OrthoDB" id="2013972at2759"/>
<sequence>MGARLSIPHTRHKRSSPKRTSNNSSNKSHPPAPSIDQSVDNNSTHTVCSSSCQSHGRSYHNTTSSYWLPNDDDENDRLTAQHFAIKTLFNGNIGSSVKNLIPLQTGAYVLDVGCASGTWMLDMATEYPASHFMGIDICDTFPNSIRPPNVDFKLANLTTGLPFPNNTFDLVNIRLFILALKRDEWQFILKEIYRVLKPGGCLQSTECGMLEGGTDFMRWAGSTFEKVITARDQEPWISLKLPKIIQGIDGYKVMETERKMIPLGNSDYVCKDFHYDAVMIFKAAQPFLMDSLGLTADTYPAFLEQLSMELRKQPWVLWSFVVCVAQKQPSSSSLEP</sequence>
<feature type="domain" description="Methyltransferase" evidence="2">
    <location>
        <begin position="109"/>
        <end position="200"/>
    </location>
</feature>
<dbReference type="AlphaFoldDB" id="A0A1X2HX04"/>
<evidence type="ECO:0000313" key="4">
    <source>
        <dbReference type="Proteomes" id="UP000193560"/>
    </source>
</evidence>
<dbReference type="CDD" id="cd02440">
    <property type="entry name" value="AdoMet_MTases"/>
    <property type="match status" value="1"/>
</dbReference>
<gene>
    <name evidence="3" type="ORF">BCR42DRAFT_429386</name>
</gene>
<name>A0A1X2HX04_9FUNG</name>
<dbReference type="GO" id="GO:0008168">
    <property type="term" value="F:methyltransferase activity"/>
    <property type="evidence" value="ECO:0007669"/>
    <property type="project" value="UniProtKB-KW"/>
</dbReference>